<comment type="caution">
    <text evidence="1">The sequence shown here is derived from an EMBL/GenBank/DDBJ whole genome shotgun (WGS) entry which is preliminary data.</text>
</comment>
<accession>E9S9Y8</accession>
<dbReference type="AlphaFoldDB" id="E9S9Y8"/>
<keyword evidence="2" id="KW-1185">Reference proteome</keyword>
<protein>
    <submittedName>
        <fullName evidence="1">Uncharacterized protein</fullName>
    </submittedName>
</protein>
<evidence type="ECO:0000313" key="2">
    <source>
        <dbReference type="Proteomes" id="UP000004259"/>
    </source>
</evidence>
<sequence length="41" mass="4440">MLYRELNIVGVYLSPACGGGKITSTQYFLVIKVFFGGVLKG</sequence>
<dbReference type="Proteomes" id="UP000004259">
    <property type="component" value="Unassembled WGS sequence"/>
</dbReference>
<organism evidence="1 2">
    <name type="scientific">Ruminococcus albus 8</name>
    <dbReference type="NCBI Taxonomy" id="246199"/>
    <lineage>
        <taxon>Bacteria</taxon>
        <taxon>Bacillati</taxon>
        <taxon>Bacillota</taxon>
        <taxon>Clostridia</taxon>
        <taxon>Eubacteriales</taxon>
        <taxon>Oscillospiraceae</taxon>
        <taxon>Ruminococcus</taxon>
    </lineage>
</organism>
<reference evidence="1 2" key="1">
    <citation type="submission" date="2011-02" db="EMBL/GenBank/DDBJ databases">
        <authorList>
            <person name="Nelson K.E."/>
            <person name="Sutton G."/>
            <person name="Torralba M."/>
            <person name="Durkin S."/>
            <person name="Harkins D."/>
            <person name="Montgomery R."/>
            <person name="Ziemer C."/>
            <person name="Klaassens E."/>
            <person name="Ocuiv P."/>
            <person name="Morrison M."/>
        </authorList>
    </citation>
    <scope>NUCLEOTIDE SEQUENCE [LARGE SCALE GENOMIC DNA]</scope>
    <source>
        <strain evidence="1 2">8</strain>
    </source>
</reference>
<name>E9S9Y8_RUMAL</name>
<proteinExistence type="predicted"/>
<evidence type="ECO:0000313" key="1">
    <source>
        <dbReference type="EMBL" id="EGC03910.1"/>
    </source>
</evidence>
<dbReference type="EMBL" id="ADKM02000050">
    <property type="protein sequence ID" value="EGC03910.1"/>
    <property type="molecule type" value="Genomic_DNA"/>
</dbReference>
<dbReference type="STRING" id="246199.CUS_6439"/>
<gene>
    <name evidence="1" type="ORF">CUS_6439</name>
</gene>